<evidence type="ECO:0000256" key="4">
    <source>
        <dbReference type="ARBA" id="ARBA00023163"/>
    </source>
</evidence>
<dbReference type="eggNOG" id="COG0583">
    <property type="taxonomic scope" value="Bacteria"/>
</dbReference>
<dbReference type="InterPro" id="IPR036388">
    <property type="entry name" value="WH-like_DNA-bd_sf"/>
</dbReference>
<dbReference type="Gene3D" id="1.10.10.10">
    <property type="entry name" value="Winged helix-like DNA-binding domain superfamily/Winged helix DNA-binding domain"/>
    <property type="match status" value="1"/>
</dbReference>
<dbReference type="PANTHER" id="PTHR30346:SF28">
    <property type="entry name" value="HTH-TYPE TRANSCRIPTIONAL REGULATOR CYNR"/>
    <property type="match status" value="1"/>
</dbReference>
<dbReference type="HOGENOM" id="CLU_039613_6_2_11"/>
<gene>
    <name evidence="6" type="ORF">HMPREF9451_01038</name>
</gene>
<comment type="similarity">
    <text evidence="1">Belongs to the LysR transcriptional regulatory family.</text>
</comment>
<dbReference type="FunFam" id="1.10.10.10:FF:000001">
    <property type="entry name" value="LysR family transcriptional regulator"/>
    <property type="match status" value="1"/>
</dbReference>
<keyword evidence="2" id="KW-0805">Transcription regulation</keyword>
<keyword evidence="7" id="KW-1185">Reference proteome</keyword>
<dbReference type="GO" id="GO:0003700">
    <property type="term" value="F:DNA-binding transcription factor activity"/>
    <property type="evidence" value="ECO:0007669"/>
    <property type="project" value="InterPro"/>
</dbReference>
<dbReference type="OrthoDB" id="3181812at2"/>
<dbReference type="InterPro" id="IPR000847">
    <property type="entry name" value="LysR_HTH_N"/>
</dbReference>
<dbReference type="GO" id="GO:0032993">
    <property type="term" value="C:protein-DNA complex"/>
    <property type="evidence" value="ECO:0007669"/>
    <property type="project" value="TreeGrafter"/>
</dbReference>
<dbReference type="InterPro" id="IPR005119">
    <property type="entry name" value="LysR_subst-bd"/>
</dbReference>
<evidence type="ECO:0000256" key="2">
    <source>
        <dbReference type="ARBA" id="ARBA00023015"/>
    </source>
</evidence>
<evidence type="ECO:0000256" key="3">
    <source>
        <dbReference type="ARBA" id="ARBA00023125"/>
    </source>
</evidence>
<dbReference type="Pfam" id="PF03466">
    <property type="entry name" value="LysR_substrate"/>
    <property type="match status" value="1"/>
</dbReference>
<comment type="caution">
    <text evidence="6">The sequence shown here is derived from an EMBL/GenBank/DDBJ whole genome shotgun (WGS) entry which is preliminary data.</text>
</comment>
<dbReference type="EMBL" id="ADMD01000007">
    <property type="protein sequence ID" value="EJZ83527.1"/>
    <property type="molecule type" value="Genomic_DNA"/>
</dbReference>
<proteinExistence type="inferred from homology"/>
<dbReference type="Proteomes" id="UP000006069">
    <property type="component" value="Unassembled WGS sequence"/>
</dbReference>
<protein>
    <recommendedName>
        <fullName evidence="5">HTH lysR-type domain-containing protein</fullName>
    </recommendedName>
</protein>
<organism evidence="6 7">
    <name type="scientific">Slackia piriformis YIT 12062</name>
    <dbReference type="NCBI Taxonomy" id="742818"/>
    <lineage>
        <taxon>Bacteria</taxon>
        <taxon>Bacillati</taxon>
        <taxon>Actinomycetota</taxon>
        <taxon>Coriobacteriia</taxon>
        <taxon>Eggerthellales</taxon>
        <taxon>Eggerthellaceae</taxon>
        <taxon>Slackia</taxon>
    </lineage>
</organism>
<dbReference type="PANTHER" id="PTHR30346">
    <property type="entry name" value="TRANSCRIPTIONAL DUAL REGULATOR HCAR-RELATED"/>
    <property type="match status" value="1"/>
</dbReference>
<accession>K0YIZ0</accession>
<dbReference type="GO" id="GO:0003677">
    <property type="term" value="F:DNA binding"/>
    <property type="evidence" value="ECO:0007669"/>
    <property type="project" value="UniProtKB-KW"/>
</dbReference>
<sequence length="298" mass="33559">MNLSQLYYFRKLAELQHYTKAAQELYITQPALSNSISHLEQELGIPLFERDGRTVKLTRYGKEFYGYTVESLNALEKGIALAHEHAGSPLGSIDIGTIYTIQGDYLPELIKAYRSQYGQNIVFNVYQGLSIPLIEDLENDRYEVVFTAFVPNKPHITFVPVLSQKLVAIMHKSNKLAWSNSIALEDLQSVKTIVTYPPETPVGSEVSQLLKTHGVTATEACCADEITLGSMVDSKPDAVGIALKTIGLAPFRNLICKKLSEVEDDFHPVYMAYKTGAYKTRAVENFIDFVRFFEWMKE</sequence>
<keyword evidence="3" id="KW-0238">DNA-binding</keyword>
<evidence type="ECO:0000259" key="5">
    <source>
        <dbReference type="PROSITE" id="PS50931"/>
    </source>
</evidence>
<keyword evidence="4" id="KW-0804">Transcription</keyword>
<dbReference type="SUPFAM" id="SSF46785">
    <property type="entry name" value="Winged helix' DNA-binding domain"/>
    <property type="match status" value="1"/>
</dbReference>
<dbReference type="InterPro" id="IPR036390">
    <property type="entry name" value="WH_DNA-bd_sf"/>
</dbReference>
<dbReference type="PRINTS" id="PR00039">
    <property type="entry name" value="HTHLYSR"/>
</dbReference>
<reference evidence="6 7" key="1">
    <citation type="submission" date="2012-08" db="EMBL/GenBank/DDBJ databases">
        <title>The Genome Sequence of Slackia piriformis YIT 12062.</title>
        <authorList>
            <consortium name="The Broad Institute Genome Sequencing Platform"/>
            <person name="Earl A."/>
            <person name="Ward D."/>
            <person name="Feldgarden M."/>
            <person name="Gevers D."/>
            <person name="Morotomi M."/>
            <person name="Walker B."/>
            <person name="Young S.K."/>
            <person name="Zeng Q."/>
            <person name="Gargeya S."/>
            <person name="Fitzgerald M."/>
            <person name="Haas B."/>
            <person name="Abouelleil A."/>
            <person name="Alvarado L."/>
            <person name="Arachchi H.M."/>
            <person name="Berlin A.M."/>
            <person name="Chapman S.B."/>
            <person name="Goldberg J."/>
            <person name="Griggs A."/>
            <person name="Gujja S."/>
            <person name="Hansen M."/>
            <person name="Howarth C."/>
            <person name="Imamovic A."/>
            <person name="Larimer J."/>
            <person name="McCowen C."/>
            <person name="Montmayeur A."/>
            <person name="Murphy C."/>
            <person name="Neiman D."/>
            <person name="Pearson M."/>
            <person name="Priest M."/>
            <person name="Roberts A."/>
            <person name="Saif S."/>
            <person name="Shea T."/>
            <person name="Sisk P."/>
            <person name="Sykes S."/>
            <person name="Wortman J."/>
            <person name="Nusbaum C."/>
            <person name="Birren B."/>
        </authorList>
    </citation>
    <scope>NUCLEOTIDE SEQUENCE [LARGE SCALE GENOMIC DNA]</scope>
    <source>
        <strain evidence="6 7">YIT 12062</strain>
    </source>
</reference>
<dbReference type="PROSITE" id="PS50931">
    <property type="entry name" value="HTH_LYSR"/>
    <property type="match status" value="1"/>
</dbReference>
<dbReference type="Gene3D" id="3.40.190.290">
    <property type="match status" value="1"/>
</dbReference>
<dbReference type="RefSeq" id="WP_009139246.1">
    <property type="nucleotide sequence ID" value="NZ_JH815198.1"/>
</dbReference>
<evidence type="ECO:0000256" key="1">
    <source>
        <dbReference type="ARBA" id="ARBA00009437"/>
    </source>
</evidence>
<evidence type="ECO:0000313" key="6">
    <source>
        <dbReference type="EMBL" id="EJZ83527.1"/>
    </source>
</evidence>
<dbReference type="InParanoid" id="K0YIZ0"/>
<dbReference type="PATRIC" id="fig|742818.3.peg.1096"/>
<feature type="domain" description="HTH lysR-type" evidence="5">
    <location>
        <begin position="1"/>
        <end position="58"/>
    </location>
</feature>
<dbReference type="Pfam" id="PF00126">
    <property type="entry name" value="HTH_1"/>
    <property type="match status" value="1"/>
</dbReference>
<dbReference type="AlphaFoldDB" id="K0YIZ0"/>
<dbReference type="SUPFAM" id="SSF53850">
    <property type="entry name" value="Periplasmic binding protein-like II"/>
    <property type="match status" value="1"/>
</dbReference>
<evidence type="ECO:0000313" key="7">
    <source>
        <dbReference type="Proteomes" id="UP000006069"/>
    </source>
</evidence>
<name>K0YIZ0_9ACTN</name>